<keyword evidence="4 11" id="KW-0479">Metal-binding</keyword>
<dbReference type="VEuPathDB" id="VectorBase:LDEU003986"/>
<feature type="binding site" evidence="11">
    <location>
        <position position="201"/>
    </location>
    <ligand>
        <name>Zn(2+)</name>
        <dbReference type="ChEBI" id="CHEBI:29105"/>
    </ligand>
</feature>
<name>A0A443SKP4_9ACAR</name>
<keyword evidence="6 8" id="KW-0119">Carbohydrate metabolism</keyword>
<dbReference type="Proteomes" id="UP000288716">
    <property type="component" value="Unassembled WGS sequence"/>
</dbReference>
<dbReference type="GO" id="GO:0046872">
    <property type="term" value="F:metal ion binding"/>
    <property type="evidence" value="ECO:0007669"/>
    <property type="project" value="UniProtKB-KW"/>
</dbReference>
<proteinExistence type="inferred from homology"/>
<evidence type="ECO:0000256" key="5">
    <source>
        <dbReference type="ARBA" id="ARBA00022801"/>
    </source>
</evidence>
<feature type="binding site" evidence="10">
    <location>
        <begin position="225"/>
        <end position="226"/>
    </location>
    <ligand>
        <name>substrate</name>
    </ligand>
</feature>
<feature type="binding site" evidence="10">
    <location>
        <begin position="318"/>
        <end position="320"/>
    </location>
    <ligand>
        <name>substrate</name>
    </ligand>
</feature>
<dbReference type="GO" id="GO:0019262">
    <property type="term" value="P:N-acetylneuraminate catabolic process"/>
    <property type="evidence" value="ECO:0007669"/>
    <property type="project" value="UniProtKB-ARBA"/>
</dbReference>
<dbReference type="FunFam" id="3.20.20.140:FF:000023">
    <property type="entry name" value="N-acetylglucosamine-6-phosphate deacetylase"/>
    <property type="match status" value="1"/>
</dbReference>
<feature type="binding site" evidence="10">
    <location>
        <position position="261"/>
    </location>
    <ligand>
        <name>substrate</name>
    </ligand>
</feature>
<feature type="binding site" evidence="10">
    <location>
        <position position="145"/>
    </location>
    <ligand>
        <name>substrate</name>
    </ligand>
</feature>
<dbReference type="SUPFAM" id="SSF51556">
    <property type="entry name" value="Metallo-dependent hydrolases"/>
    <property type="match status" value="1"/>
</dbReference>
<organism evidence="13 14">
    <name type="scientific">Leptotrombidium deliense</name>
    <dbReference type="NCBI Taxonomy" id="299467"/>
    <lineage>
        <taxon>Eukaryota</taxon>
        <taxon>Metazoa</taxon>
        <taxon>Ecdysozoa</taxon>
        <taxon>Arthropoda</taxon>
        <taxon>Chelicerata</taxon>
        <taxon>Arachnida</taxon>
        <taxon>Acari</taxon>
        <taxon>Acariformes</taxon>
        <taxon>Trombidiformes</taxon>
        <taxon>Prostigmata</taxon>
        <taxon>Anystina</taxon>
        <taxon>Parasitengona</taxon>
        <taxon>Trombiculoidea</taxon>
        <taxon>Trombiculidae</taxon>
        <taxon>Leptotrombidium</taxon>
    </lineage>
</organism>
<dbReference type="InterPro" id="IPR011059">
    <property type="entry name" value="Metal-dep_hydrolase_composite"/>
</dbReference>
<feature type="domain" description="Amidohydrolase-related" evidence="12">
    <location>
        <begin position="78"/>
        <end position="391"/>
    </location>
</feature>
<sequence>MGSTMDSKAIYQFKNCQIIRGHKILSEDLWVRNGKIINPEPLFFEERKAADFQFDCAGFYIAPGGLGFDFADVNIDIENAVTAVAKNLVKHGVTAFCPTLVTISEDSYHKILPRIKRRAGNAEYGATVLGVHLEGPFINPNKCGAHDAQHIRGNEIKSVDEILSFYRHLDDTAIITLAPELDSGTIIKDLVNKQIIVSIGHSTANLTEGEAAINNGANFITHLFNAMLPFHHRDPGLVGLLTSSKVNKPTVYYGIIADGNHTHVTALNIAYRSNPKGLVLVTDAISAMGLPSGSKMKTGTQNVEIRGNKAFIEGTQTLCGSIATMDECVRNLKKWTNCSIVEAVECASLHPASVLGIENTKGTLNFGCDADFVLLDRSLNVEATFINGRCVYNSHRCVYFS</sequence>
<evidence type="ECO:0000259" key="12">
    <source>
        <dbReference type="Pfam" id="PF01979"/>
    </source>
</evidence>
<dbReference type="EMBL" id="NCKV01001609">
    <property type="protein sequence ID" value="RWS28055.1"/>
    <property type="molecule type" value="Genomic_DNA"/>
</dbReference>
<dbReference type="InterPro" id="IPR003764">
    <property type="entry name" value="GlcNAc_6-P_deAcase"/>
</dbReference>
<evidence type="ECO:0000256" key="6">
    <source>
        <dbReference type="ARBA" id="ARBA00023277"/>
    </source>
</evidence>
<feature type="binding site" evidence="11">
    <location>
        <position position="134"/>
    </location>
    <ligand>
        <name>Zn(2+)</name>
        <dbReference type="ChEBI" id="CHEBI:29105"/>
    </ligand>
</feature>
<comment type="similarity">
    <text evidence="1 8">Belongs to the metallo-dependent hydrolases superfamily. NagA family.</text>
</comment>
<dbReference type="GO" id="GO:0006046">
    <property type="term" value="P:N-acetylglucosamine catabolic process"/>
    <property type="evidence" value="ECO:0007669"/>
    <property type="project" value="TreeGrafter"/>
</dbReference>
<dbReference type="AlphaFoldDB" id="A0A443SKP4"/>
<feature type="active site" description="Proton donor/acceptor" evidence="9">
    <location>
        <position position="283"/>
    </location>
</feature>
<dbReference type="Gene3D" id="2.30.40.10">
    <property type="entry name" value="Urease, subunit C, domain 1"/>
    <property type="match status" value="1"/>
</dbReference>
<dbReference type="Gene3D" id="3.20.20.140">
    <property type="entry name" value="Metal-dependent hydrolases"/>
    <property type="match status" value="1"/>
</dbReference>
<evidence type="ECO:0000256" key="4">
    <source>
        <dbReference type="ARBA" id="ARBA00022723"/>
    </source>
</evidence>
<dbReference type="SUPFAM" id="SSF51338">
    <property type="entry name" value="Composite domain of metallo-dependent hydrolases"/>
    <property type="match status" value="1"/>
</dbReference>
<comment type="caution">
    <text evidence="13">The sequence shown here is derived from an EMBL/GenBank/DDBJ whole genome shotgun (WGS) entry which is preliminary data.</text>
</comment>
<comment type="catalytic activity">
    <reaction evidence="7 8">
        <text>N-acetyl-D-glucosamine 6-phosphate + H2O = D-glucosamine 6-phosphate + acetate</text>
        <dbReference type="Rhea" id="RHEA:22936"/>
        <dbReference type="ChEBI" id="CHEBI:15377"/>
        <dbReference type="ChEBI" id="CHEBI:30089"/>
        <dbReference type="ChEBI" id="CHEBI:57513"/>
        <dbReference type="ChEBI" id="CHEBI:58725"/>
        <dbReference type="EC" id="3.5.1.25"/>
    </reaction>
</comment>
<dbReference type="GO" id="GO:0106279">
    <property type="term" value="P:negative regulation of UDP-N-acetylglucosamine biosynthetic process"/>
    <property type="evidence" value="ECO:0007669"/>
    <property type="project" value="UniProtKB-ARBA"/>
</dbReference>
<evidence type="ECO:0000256" key="7">
    <source>
        <dbReference type="ARBA" id="ARBA00047647"/>
    </source>
</evidence>
<evidence type="ECO:0000256" key="8">
    <source>
        <dbReference type="PIRNR" id="PIRNR038994"/>
    </source>
</evidence>
<evidence type="ECO:0000313" key="14">
    <source>
        <dbReference type="Proteomes" id="UP000288716"/>
    </source>
</evidence>
<evidence type="ECO:0000256" key="2">
    <source>
        <dbReference type="ARBA" id="ARBA00011899"/>
    </source>
</evidence>
<dbReference type="Pfam" id="PF01979">
    <property type="entry name" value="Amidohydro_1"/>
    <property type="match status" value="1"/>
</dbReference>
<dbReference type="OrthoDB" id="10264777at2759"/>
<dbReference type="GO" id="GO:0008448">
    <property type="term" value="F:N-acetylglucosamine-6-phosphate deacetylase activity"/>
    <property type="evidence" value="ECO:0007669"/>
    <property type="project" value="UniProtKB-UniRule"/>
</dbReference>
<evidence type="ECO:0000256" key="9">
    <source>
        <dbReference type="PIRSR" id="PIRSR038994-1"/>
    </source>
</evidence>
<dbReference type="STRING" id="299467.A0A443SKP4"/>
<evidence type="ECO:0000256" key="1">
    <source>
        <dbReference type="ARBA" id="ARBA00010716"/>
    </source>
</evidence>
<dbReference type="PANTHER" id="PTHR11113">
    <property type="entry name" value="N-ACETYLGLUCOSAMINE-6-PHOSPHATE DEACETYLASE"/>
    <property type="match status" value="1"/>
</dbReference>
<evidence type="ECO:0000256" key="3">
    <source>
        <dbReference type="ARBA" id="ARBA00018029"/>
    </source>
</evidence>
<evidence type="ECO:0000313" key="13">
    <source>
        <dbReference type="EMBL" id="RWS28055.1"/>
    </source>
</evidence>
<keyword evidence="14" id="KW-1185">Reference proteome</keyword>
<feature type="binding site" evidence="10">
    <location>
        <position position="233"/>
    </location>
    <ligand>
        <name>substrate</name>
    </ligand>
</feature>
<reference evidence="13 14" key="1">
    <citation type="journal article" date="2018" name="Gigascience">
        <title>Genomes of trombidid mites reveal novel predicted allergens and laterally-transferred genes associated with secondary metabolism.</title>
        <authorList>
            <person name="Dong X."/>
            <person name="Chaisiri K."/>
            <person name="Xia D."/>
            <person name="Armstrong S.D."/>
            <person name="Fang Y."/>
            <person name="Donnelly M.J."/>
            <person name="Kadowaki T."/>
            <person name="McGarry J.W."/>
            <person name="Darby A.C."/>
            <person name="Makepeace B.L."/>
        </authorList>
    </citation>
    <scope>NUCLEOTIDE SEQUENCE [LARGE SCALE GENOMIC DNA]</scope>
    <source>
        <strain evidence="13">UoL-UT</strain>
    </source>
</reference>
<dbReference type="InterPro" id="IPR032466">
    <property type="entry name" value="Metal_Hydrolase"/>
</dbReference>
<accession>A0A443SKP4</accession>
<dbReference type="PANTHER" id="PTHR11113:SF14">
    <property type="entry name" value="N-ACETYLGLUCOSAMINE-6-PHOSPHATE DEACETYLASE"/>
    <property type="match status" value="1"/>
</dbReference>
<dbReference type="NCBIfam" id="TIGR00221">
    <property type="entry name" value="nagA"/>
    <property type="match status" value="1"/>
</dbReference>
<gene>
    <name evidence="13" type="ORF">B4U80_10109</name>
</gene>
<comment type="cofactor">
    <cofactor evidence="11">
        <name>a divalent metal cation</name>
        <dbReference type="ChEBI" id="CHEBI:60240"/>
    </cofactor>
    <text evidence="11">Binds 1 divalent metal cation per subunit.</text>
</comment>
<evidence type="ECO:0000256" key="10">
    <source>
        <dbReference type="PIRSR" id="PIRSR038994-2"/>
    </source>
</evidence>
<dbReference type="CDD" id="cd00854">
    <property type="entry name" value="NagA"/>
    <property type="match status" value="1"/>
</dbReference>
<dbReference type="PIRSF" id="PIRSF038994">
    <property type="entry name" value="NagA"/>
    <property type="match status" value="1"/>
</dbReference>
<protein>
    <recommendedName>
        <fullName evidence="3 8">N-acetylglucosamine-6-phosphate deacetylase</fullName>
        <ecNumber evidence="2 8">3.5.1.25</ecNumber>
    </recommendedName>
</protein>
<dbReference type="InterPro" id="IPR006680">
    <property type="entry name" value="Amidohydro-rel"/>
</dbReference>
<dbReference type="EC" id="3.5.1.25" evidence="2 8"/>
<keyword evidence="5 8" id="KW-0378">Hydrolase</keyword>
<evidence type="ECO:0000256" key="11">
    <source>
        <dbReference type="PIRSR" id="PIRSR038994-3"/>
    </source>
</evidence>
<feature type="binding site" evidence="11">
    <location>
        <position position="222"/>
    </location>
    <ligand>
        <name>Zn(2+)</name>
        <dbReference type="ChEBI" id="CHEBI:29105"/>
    </ligand>
</feature>